<evidence type="ECO:0000313" key="1">
    <source>
        <dbReference type="EMBL" id="CAG8823753.1"/>
    </source>
</evidence>
<dbReference type="EMBL" id="CAJVQC010087959">
    <property type="protein sequence ID" value="CAG8823753.1"/>
    <property type="molecule type" value="Genomic_DNA"/>
</dbReference>
<comment type="caution">
    <text evidence="1">The sequence shown here is derived from an EMBL/GenBank/DDBJ whole genome shotgun (WGS) entry which is preliminary data.</text>
</comment>
<protein>
    <submittedName>
        <fullName evidence="1">12596_t:CDS:1</fullName>
    </submittedName>
</protein>
<organism evidence="1 2">
    <name type="scientific">Racocetra persica</name>
    <dbReference type="NCBI Taxonomy" id="160502"/>
    <lineage>
        <taxon>Eukaryota</taxon>
        <taxon>Fungi</taxon>
        <taxon>Fungi incertae sedis</taxon>
        <taxon>Mucoromycota</taxon>
        <taxon>Glomeromycotina</taxon>
        <taxon>Glomeromycetes</taxon>
        <taxon>Diversisporales</taxon>
        <taxon>Gigasporaceae</taxon>
        <taxon>Racocetra</taxon>
    </lineage>
</organism>
<sequence length="81" mass="9622">KLHDTGLRTKDIYVVLTSISSKYVHKHNIYNAVSRQHQQKLQRLHEIEILLRILQNDENIIASIATKYTYDDVRDQDRSFI</sequence>
<reference evidence="1" key="1">
    <citation type="submission" date="2021-06" db="EMBL/GenBank/DDBJ databases">
        <authorList>
            <person name="Kallberg Y."/>
            <person name="Tangrot J."/>
            <person name="Rosling A."/>
        </authorList>
    </citation>
    <scope>NUCLEOTIDE SEQUENCE</scope>
    <source>
        <strain evidence="1">MA461A</strain>
    </source>
</reference>
<dbReference type="Proteomes" id="UP000789920">
    <property type="component" value="Unassembled WGS sequence"/>
</dbReference>
<name>A0ACA9S319_9GLOM</name>
<keyword evidence="2" id="KW-1185">Reference proteome</keyword>
<proteinExistence type="predicted"/>
<evidence type="ECO:0000313" key="2">
    <source>
        <dbReference type="Proteomes" id="UP000789920"/>
    </source>
</evidence>
<gene>
    <name evidence="1" type="ORF">RPERSI_LOCUS26092</name>
</gene>
<accession>A0ACA9S319</accession>
<feature type="non-terminal residue" evidence="1">
    <location>
        <position position="1"/>
    </location>
</feature>